<dbReference type="SMART" id="SM01040">
    <property type="entry name" value="Bro-N"/>
    <property type="match status" value="1"/>
</dbReference>
<reference evidence="2" key="1">
    <citation type="submission" date="2007-10" db="EMBL/GenBank/DDBJ databases">
        <authorList>
            <person name="Fulton L."/>
            <person name="Clifton S."/>
            <person name="Fulton B."/>
            <person name="Xu J."/>
            <person name="Minx P."/>
            <person name="Pepin K.H."/>
            <person name="Johnson M."/>
            <person name="Thiruvilangam P."/>
            <person name="Bhonagiri V."/>
            <person name="Nash W.E."/>
            <person name="Mardis E.R."/>
            <person name="Wilson R.K."/>
        </authorList>
    </citation>
    <scope>NUCLEOTIDE SEQUENCE [LARGE SCALE GENOMIC DNA]</scope>
    <source>
        <strain evidence="2">DSM 17216</strain>
    </source>
</reference>
<dbReference type="AlphaFoldDB" id="B0MVP8"/>
<reference evidence="2" key="2">
    <citation type="submission" date="2013-09" db="EMBL/GenBank/DDBJ databases">
        <title>Draft genome sequence of Alistipes putredinis (DSM 17216).</title>
        <authorList>
            <person name="Sudarsanam P."/>
            <person name="Ley R."/>
            <person name="Guruge J."/>
            <person name="Turnbaugh P.J."/>
            <person name="Mahowald M."/>
            <person name="Liep D."/>
            <person name="Gordon J."/>
        </authorList>
    </citation>
    <scope>NUCLEOTIDE SEQUENCE</scope>
    <source>
        <strain evidence="2">DSM 17216</strain>
    </source>
</reference>
<dbReference type="Proteomes" id="UP000005819">
    <property type="component" value="Unassembled WGS sequence"/>
</dbReference>
<evidence type="ECO:0000259" key="1">
    <source>
        <dbReference type="SMART" id="SM01040"/>
    </source>
</evidence>
<sequence length="302" mass="34104">MTQKQAIQLFEDRKVRTVWDERTETWYFSVLDVISALTDTVNPTDYFKKMRKRDEALASFVGTNCPQIAMRSETGVMRKTLAGDVKTVLRIIQSIPSQKAEPFKQWMAQVASDRLDQMQDPELSIEQAVADYKRLGYSDTWINQRLKSIEVRKLLTDEWKRGGVDGTQYATLTDIITKEWAGRTTKAYKRYKGLKKENLRDNMTNVELLLNSLAEASATELSRNENPIGFKANANVAKRGGTVAKVARQQLESQLGHSVVSPLNARQYLGTLPDNPPPETAHLTSAVKSTKPITCDTSNEEE</sequence>
<dbReference type="OrthoDB" id="9814400at2"/>
<accession>B0MVP8</accession>
<dbReference type="eggNOG" id="COG3617">
    <property type="taxonomic scope" value="Bacteria"/>
</dbReference>
<name>B0MVP8_9BACT</name>
<dbReference type="RefSeq" id="WP_004330021.1">
    <property type="nucleotide sequence ID" value="NZ_DS499580.1"/>
</dbReference>
<proteinExistence type="predicted"/>
<keyword evidence="3" id="KW-1185">Reference proteome</keyword>
<evidence type="ECO:0000313" key="3">
    <source>
        <dbReference type="Proteomes" id="UP000005819"/>
    </source>
</evidence>
<dbReference type="Pfam" id="PF02498">
    <property type="entry name" value="Bro-N"/>
    <property type="match status" value="1"/>
</dbReference>
<protein>
    <recommendedName>
        <fullName evidence="1">Bro-N domain-containing protein</fullName>
    </recommendedName>
</protein>
<feature type="domain" description="Bro-N" evidence="1">
    <location>
        <begin position="14"/>
        <end position="113"/>
    </location>
</feature>
<dbReference type="InterPro" id="IPR003497">
    <property type="entry name" value="BRO_N_domain"/>
</dbReference>
<comment type="caution">
    <text evidence="2">The sequence shown here is derived from an EMBL/GenBank/DDBJ whole genome shotgun (WGS) entry which is preliminary data.</text>
</comment>
<organism evidence="2 3">
    <name type="scientific">Alistipes putredinis DSM 17216</name>
    <dbReference type="NCBI Taxonomy" id="445970"/>
    <lineage>
        <taxon>Bacteria</taxon>
        <taxon>Pseudomonadati</taxon>
        <taxon>Bacteroidota</taxon>
        <taxon>Bacteroidia</taxon>
        <taxon>Bacteroidales</taxon>
        <taxon>Rikenellaceae</taxon>
        <taxon>Alistipes</taxon>
    </lineage>
</organism>
<dbReference type="GeneID" id="73804096"/>
<dbReference type="HOGENOM" id="CLU_1029133_0_0_10"/>
<dbReference type="EMBL" id="ABFK02000017">
    <property type="protein sequence ID" value="EDS04145.1"/>
    <property type="molecule type" value="Genomic_DNA"/>
</dbReference>
<gene>
    <name evidence="2" type="ORF">ALIPUT_01209</name>
</gene>
<evidence type="ECO:0000313" key="2">
    <source>
        <dbReference type="EMBL" id="EDS04145.1"/>
    </source>
</evidence>